<accession>A0A0C2TJ28</accession>
<evidence type="ECO:0000256" key="3">
    <source>
        <dbReference type="ARBA" id="ARBA00020973"/>
    </source>
</evidence>
<dbReference type="HOGENOM" id="CLU_011361_2_0_1"/>
<evidence type="ECO:0000256" key="4">
    <source>
        <dbReference type="ARBA" id="ARBA00022448"/>
    </source>
</evidence>
<evidence type="ECO:0000313" key="14">
    <source>
        <dbReference type="Proteomes" id="UP000054549"/>
    </source>
</evidence>
<evidence type="ECO:0000256" key="10">
    <source>
        <dbReference type="RuleBase" id="RU365075"/>
    </source>
</evidence>
<dbReference type="InterPro" id="IPR048369">
    <property type="entry name" value="COG6_C"/>
</dbReference>
<keyword evidence="14" id="KW-1185">Reference proteome</keyword>
<keyword evidence="6 10" id="KW-0333">Golgi apparatus</keyword>
<dbReference type="OrthoDB" id="272987at2759"/>
<keyword evidence="4 10" id="KW-0813">Transport</keyword>
<dbReference type="FunCoup" id="A0A0C2TJ28">
    <property type="interactions" value="270"/>
</dbReference>
<evidence type="ECO:0000256" key="6">
    <source>
        <dbReference type="ARBA" id="ARBA00023034"/>
    </source>
</evidence>
<evidence type="ECO:0000259" key="12">
    <source>
        <dbReference type="Pfam" id="PF20653"/>
    </source>
</evidence>
<reference evidence="13 14" key="1">
    <citation type="submission" date="2014-04" db="EMBL/GenBank/DDBJ databases">
        <title>Evolutionary Origins and Diversification of the Mycorrhizal Mutualists.</title>
        <authorList>
            <consortium name="DOE Joint Genome Institute"/>
            <consortium name="Mycorrhizal Genomics Consortium"/>
            <person name="Kohler A."/>
            <person name="Kuo A."/>
            <person name="Nagy L.G."/>
            <person name="Floudas D."/>
            <person name="Copeland A."/>
            <person name="Barry K.W."/>
            <person name="Cichocki N."/>
            <person name="Veneault-Fourrey C."/>
            <person name="LaButti K."/>
            <person name="Lindquist E.A."/>
            <person name="Lipzen A."/>
            <person name="Lundell T."/>
            <person name="Morin E."/>
            <person name="Murat C."/>
            <person name="Riley R."/>
            <person name="Ohm R."/>
            <person name="Sun H."/>
            <person name="Tunlid A."/>
            <person name="Henrissat B."/>
            <person name="Grigoriev I.V."/>
            <person name="Hibbett D.S."/>
            <person name="Martin F."/>
        </authorList>
    </citation>
    <scope>NUCLEOTIDE SEQUENCE [LARGE SCALE GENOMIC DNA]</scope>
    <source>
        <strain evidence="13 14">Koide BX008</strain>
    </source>
</reference>
<keyword evidence="5 10" id="KW-0653">Protein transport</keyword>
<dbReference type="GO" id="GO:0015031">
    <property type="term" value="P:protein transport"/>
    <property type="evidence" value="ECO:0007669"/>
    <property type="project" value="UniProtKB-KW"/>
</dbReference>
<comment type="subunit">
    <text evidence="10">Component of the conserved oligomeric Golgi complex.</text>
</comment>
<comment type="similarity">
    <text evidence="2 10">Belongs to the COG6 family.</text>
</comment>
<gene>
    <name evidence="13" type="ORF">M378DRAFT_159922</name>
</gene>
<comment type="subcellular location">
    <subcellularLocation>
        <location evidence="1 10">Golgi apparatus membrane</location>
        <topology evidence="1 10">Peripheral membrane protein</topology>
    </subcellularLocation>
</comment>
<sequence length="723" mass="81837">MSSSSALSSVASSTLFPTVKQNASNTPIQGKNPIALRLYKILGTNFDDGATREALQTLSEFYKHSGTSKKTLPGSSLEYKHDEDLGTTRKPAVFNAVSGELAARARKNLRRDMENKLAEGSQQFLKALGEVDEKVMELQKHVDMMRASCDEAETHFERTRHASKDLLQRAGSLREERLEAERKRMVATAFLQRFTLTKEETEAITEREIPVGERFFAAMDKADRIRDDCRLLMSGEDGPTQAGMDIMAAISSHLEQGYEKIFRWCSNEFRQLSWDMHYEVDPVLCESIQRLRARPELLSEALSILSETRQATLLNAFTTALTRGGPSGLPRPIELHAHDPMRYVGDMLAWVHQAIAAEREFLESLFAMKSDGRMMGSVREFDENAEEEDWTRELMDHGIGKLCVPLKIRVLQTVRSQESSIVSYKIANLLQFYLVTMRRTLGENAVVSKTLEEITGVAYRAFFDSIDAQGHALIRIPPDLDDPSLLPSLAILDHCQILREIMAVYQSSLLGDEDEHTRVSGFRKVLDMMVDPVLEAIVITSEEKKKLRPNWDQAVYVLNSMTYFQTVLELYQFTTEKQDVIQAIVDGRVNLLINDHYENIMYDAGLKQATEICGTHQRQEPLSHVPGMQPSDLQQSLHQFSMWLSGPEVVHSARLSHLTLQRYHAKIHQAALERVTRAYMSICEHVKSPENKYEAAATLLGSERPFGQGHLLYHIFGLEEAQA</sequence>
<evidence type="ECO:0000259" key="11">
    <source>
        <dbReference type="Pfam" id="PF06419"/>
    </source>
</evidence>
<dbReference type="STRING" id="946122.A0A0C2TJ28"/>
<dbReference type="Pfam" id="PF06419">
    <property type="entry name" value="COG6_N"/>
    <property type="match status" value="1"/>
</dbReference>
<evidence type="ECO:0000256" key="8">
    <source>
        <dbReference type="ARBA" id="ARBA00031348"/>
    </source>
</evidence>
<keyword evidence="7 10" id="KW-0472">Membrane</keyword>
<dbReference type="InParanoid" id="A0A0C2TJ28"/>
<protein>
    <recommendedName>
        <fullName evidence="3 10">Conserved oligomeric Golgi complex subunit 6</fullName>
        <shortName evidence="10">COG complex subunit 6</shortName>
    </recommendedName>
    <alternativeName>
        <fullName evidence="8 10">Component of oligomeric Golgi complex 6</fullName>
    </alternativeName>
</protein>
<comment type="function">
    <text evidence="9">Acts as a component of the peripheral membrane COG complex that is involved in intra-Golgi protein trafficking. COG is located at the cis-Golgi, and regulates tethering of retrograde intra-Golgi vesicles and possibly a number of other membrane trafficking events.</text>
</comment>
<evidence type="ECO:0000256" key="7">
    <source>
        <dbReference type="ARBA" id="ARBA00023136"/>
    </source>
</evidence>
<evidence type="ECO:0000256" key="2">
    <source>
        <dbReference type="ARBA" id="ARBA00011023"/>
    </source>
</evidence>
<name>A0A0C2TJ28_AMAMK</name>
<evidence type="ECO:0000256" key="5">
    <source>
        <dbReference type="ARBA" id="ARBA00022927"/>
    </source>
</evidence>
<dbReference type="GO" id="GO:0006891">
    <property type="term" value="P:intra-Golgi vesicle-mediated transport"/>
    <property type="evidence" value="ECO:0007669"/>
    <property type="project" value="UniProtKB-UniRule"/>
</dbReference>
<dbReference type="InterPro" id="IPR010490">
    <property type="entry name" value="COG6"/>
</dbReference>
<dbReference type="GO" id="GO:0017119">
    <property type="term" value="C:Golgi transport complex"/>
    <property type="evidence" value="ECO:0007669"/>
    <property type="project" value="UniProtKB-UniRule"/>
</dbReference>
<evidence type="ECO:0000313" key="13">
    <source>
        <dbReference type="EMBL" id="KIL66979.1"/>
    </source>
</evidence>
<evidence type="ECO:0000256" key="1">
    <source>
        <dbReference type="ARBA" id="ARBA00004395"/>
    </source>
</evidence>
<dbReference type="InterPro" id="IPR048368">
    <property type="entry name" value="COG6_N"/>
</dbReference>
<dbReference type="Pfam" id="PF20653">
    <property type="entry name" value="COG6_C"/>
    <property type="match status" value="1"/>
</dbReference>
<proteinExistence type="inferred from homology"/>
<dbReference type="PANTHER" id="PTHR21506">
    <property type="entry name" value="COMPONENT OF OLIGOMERIC GOLGI COMPLEX 6"/>
    <property type="match status" value="1"/>
</dbReference>
<dbReference type="AlphaFoldDB" id="A0A0C2TJ28"/>
<organism evidence="13 14">
    <name type="scientific">Amanita muscaria (strain Koide BX008)</name>
    <dbReference type="NCBI Taxonomy" id="946122"/>
    <lineage>
        <taxon>Eukaryota</taxon>
        <taxon>Fungi</taxon>
        <taxon>Dikarya</taxon>
        <taxon>Basidiomycota</taxon>
        <taxon>Agaricomycotina</taxon>
        <taxon>Agaricomycetes</taxon>
        <taxon>Agaricomycetidae</taxon>
        <taxon>Agaricales</taxon>
        <taxon>Pluteineae</taxon>
        <taxon>Amanitaceae</taxon>
        <taxon>Amanita</taxon>
    </lineage>
</organism>
<feature type="domain" description="Conserved Oligomeric Golgi complex subunit 6 C-terminal" evidence="12">
    <location>
        <begin position="241"/>
        <end position="700"/>
    </location>
</feature>
<comment type="function">
    <text evidence="10">Acts as component of the peripheral membrane COG complex that is involved in intra-Golgi protein trafficking. COG is located at the cis-Golgi, and regulates tethering of retrograde intra-Golgi vesicles and possibly a number of other membrane trafficking events.</text>
</comment>
<dbReference type="EMBL" id="KN818233">
    <property type="protein sequence ID" value="KIL66979.1"/>
    <property type="molecule type" value="Genomic_DNA"/>
</dbReference>
<feature type="domain" description="Conserved oligomeric complex COG6 N-terminal" evidence="11">
    <location>
        <begin position="102"/>
        <end position="206"/>
    </location>
</feature>
<dbReference type="SMART" id="SM01087">
    <property type="entry name" value="COG6"/>
    <property type="match status" value="1"/>
</dbReference>
<dbReference type="PANTHER" id="PTHR21506:SF0">
    <property type="entry name" value="CONSERVED OLIGOMERIC GOLGI COMPLEX SUBUNIT 6"/>
    <property type="match status" value="1"/>
</dbReference>
<dbReference type="GO" id="GO:0000139">
    <property type="term" value="C:Golgi membrane"/>
    <property type="evidence" value="ECO:0007669"/>
    <property type="project" value="UniProtKB-SubCell"/>
</dbReference>
<dbReference type="Proteomes" id="UP000054549">
    <property type="component" value="Unassembled WGS sequence"/>
</dbReference>
<evidence type="ECO:0000256" key="9">
    <source>
        <dbReference type="ARBA" id="ARBA00043873"/>
    </source>
</evidence>